<dbReference type="EMBL" id="FR906538">
    <property type="protein sequence ID" value="CDQ84736.1"/>
    <property type="molecule type" value="Genomic_DNA"/>
</dbReference>
<dbReference type="GO" id="GO:0042796">
    <property type="term" value="P:snRNA transcription by RNA polymerase III"/>
    <property type="evidence" value="ECO:0007669"/>
    <property type="project" value="TreeGrafter"/>
</dbReference>
<dbReference type="InterPro" id="IPR022042">
    <property type="entry name" value="snRNA-activating_su3"/>
</dbReference>
<comment type="subunit">
    <text evidence="9">Part of the SNAPc complex composed of 5 subunits: SNAPC1, SNAPC2, SNAPC3, SNAPC4 and SNAPC5. SNAPC3 interacts with SNAPC1.</text>
</comment>
<dbReference type="GO" id="GO:0000978">
    <property type="term" value="F:RNA polymerase II cis-regulatory region sequence-specific DNA binding"/>
    <property type="evidence" value="ECO:0007669"/>
    <property type="project" value="TreeGrafter"/>
</dbReference>
<keyword evidence="5" id="KW-0238">DNA-binding</keyword>
<evidence type="ECO:0000256" key="5">
    <source>
        <dbReference type="ARBA" id="ARBA00023125"/>
    </source>
</evidence>
<organism evidence="11 12">
    <name type="scientific">Oncorhynchus mykiss</name>
    <name type="common">Rainbow trout</name>
    <name type="synonym">Salmo gairdneri</name>
    <dbReference type="NCBI Taxonomy" id="8022"/>
    <lineage>
        <taxon>Eukaryota</taxon>
        <taxon>Metazoa</taxon>
        <taxon>Chordata</taxon>
        <taxon>Craniata</taxon>
        <taxon>Vertebrata</taxon>
        <taxon>Euteleostomi</taxon>
        <taxon>Actinopterygii</taxon>
        <taxon>Neopterygii</taxon>
        <taxon>Teleostei</taxon>
        <taxon>Protacanthopterygii</taxon>
        <taxon>Salmoniformes</taxon>
        <taxon>Salmonidae</taxon>
        <taxon>Salmoninae</taxon>
        <taxon>Oncorhynchus</taxon>
    </lineage>
</organism>
<evidence type="ECO:0000256" key="1">
    <source>
        <dbReference type="ARBA" id="ARBA00004123"/>
    </source>
</evidence>
<keyword evidence="4" id="KW-0805">Transcription regulation</keyword>
<evidence type="ECO:0000313" key="11">
    <source>
        <dbReference type="EMBL" id="CDQ84736.1"/>
    </source>
</evidence>
<dbReference type="PANTHER" id="PTHR13421:SF16">
    <property type="entry name" value="SNRNA-ACTIVATING PROTEIN COMPLEX SUBUNIT 3"/>
    <property type="match status" value="1"/>
</dbReference>
<dbReference type="GO" id="GO:0042795">
    <property type="term" value="P:snRNA transcription by RNA polymerase II"/>
    <property type="evidence" value="ECO:0007669"/>
    <property type="project" value="TreeGrafter"/>
</dbReference>
<proteinExistence type="inferred from homology"/>
<evidence type="ECO:0000256" key="8">
    <source>
        <dbReference type="ARBA" id="ARBA00025193"/>
    </source>
</evidence>
<dbReference type="GO" id="GO:0019185">
    <property type="term" value="C:snRNA-activating protein complex"/>
    <property type="evidence" value="ECO:0007669"/>
    <property type="project" value="TreeGrafter"/>
</dbReference>
<dbReference type="STRING" id="8022.A0A060XZ75"/>
<keyword evidence="6" id="KW-0804">Transcription</keyword>
<evidence type="ECO:0000256" key="7">
    <source>
        <dbReference type="ARBA" id="ARBA00023242"/>
    </source>
</evidence>
<evidence type="ECO:0000256" key="10">
    <source>
        <dbReference type="ARBA" id="ARBA00029606"/>
    </source>
</evidence>
<evidence type="ECO:0000313" key="12">
    <source>
        <dbReference type="Proteomes" id="UP000193380"/>
    </source>
</evidence>
<reference evidence="11" key="2">
    <citation type="submission" date="2014-03" db="EMBL/GenBank/DDBJ databases">
        <authorList>
            <person name="Genoscope - CEA"/>
        </authorList>
    </citation>
    <scope>NUCLEOTIDE SEQUENCE</scope>
</reference>
<comment type="subcellular location">
    <subcellularLocation>
        <location evidence="1">Nucleus</location>
    </subcellularLocation>
</comment>
<evidence type="ECO:0000256" key="9">
    <source>
        <dbReference type="ARBA" id="ARBA00025958"/>
    </source>
</evidence>
<accession>A0A060XZ75</accession>
<name>A0A060XZ75_ONCMY</name>
<evidence type="ECO:0000256" key="6">
    <source>
        <dbReference type="ARBA" id="ARBA00023163"/>
    </source>
</evidence>
<evidence type="ECO:0000256" key="3">
    <source>
        <dbReference type="ARBA" id="ARBA00013634"/>
    </source>
</evidence>
<reference evidence="11" key="1">
    <citation type="journal article" date="2014" name="Nat. Commun.">
        <title>The rainbow trout genome provides novel insights into evolution after whole-genome duplication in vertebrates.</title>
        <authorList>
            <person name="Berthelot C."/>
            <person name="Brunet F."/>
            <person name="Chalopin D."/>
            <person name="Juanchich A."/>
            <person name="Bernard M."/>
            <person name="Noel B."/>
            <person name="Bento P."/>
            <person name="Da Silva C."/>
            <person name="Labadie K."/>
            <person name="Alberti A."/>
            <person name="Aury J.M."/>
            <person name="Louis A."/>
            <person name="Dehais P."/>
            <person name="Bardou P."/>
            <person name="Montfort J."/>
            <person name="Klopp C."/>
            <person name="Cabau C."/>
            <person name="Gaspin C."/>
            <person name="Thorgaard G.H."/>
            <person name="Boussaha M."/>
            <person name="Quillet E."/>
            <person name="Guyomard R."/>
            <person name="Galiana D."/>
            <person name="Bobe J."/>
            <person name="Volff J.N."/>
            <person name="Genet C."/>
            <person name="Wincker P."/>
            <person name="Jaillon O."/>
            <person name="Roest Crollius H."/>
            <person name="Guiguen Y."/>
        </authorList>
    </citation>
    <scope>NUCLEOTIDE SEQUENCE [LARGE SCALE GENOMIC DNA]</scope>
</reference>
<dbReference type="PaxDb" id="8022-A0A060XZ75"/>
<keyword evidence="7" id="KW-0539">Nucleus</keyword>
<dbReference type="GO" id="GO:0001046">
    <property type="term" value="F:core promoter sequence-specific DNA binding"/>
    <property type="evidence" value="ECO:0007669"/>
    <property type="project" value="TreeGrafter"/>
</dbReference>
<protein>
    <recommendedName>
        <fullName evidence="3">snRNA-activating protein complex subunit 3</fullName>
    </recommendedName>
    <alternativeName>
        <fullName evidence="10">Small nuclear RNA-activating complex polypeptide 3</fullName>
    </alternativeName>
</protein>
<sequence>MAAGSSSNVNENIPVFEYKDINTKPFHVGSFRTAWLEKLKPIDYSYEDKYEENEDADFAKEMGIAPETLDELKAICSVDTLRGQAEDEPLDTNVVPPDPTLQTLIQRKKKQDYKGTLRIDKISRVDHYQDELESLAVGKRPEDPADLVPEGEIILSINVLYPAVFERFRYVRPHMTLQMLGSHSLVDLRDAICCISDLQVFGEFSNTPDMAPDFISKVTRTQRDRAQTILL</sequence>
<dbReference type="GO" id="GO:0005634">
    <property type="term" value="C:nucleus"/>
    <property type="evidence" value="ECO:0007669"/>
    <property type="project" value="UniProtKB-SubCell"/>
</dbReference>
<gene>
    <name evidence="11" type="ORF">GSONMT00063891001</name>
</gene>
<dbReference type="GO" id="GO:0003681">
    <property type="term" value="F:bent DNA binding"/>
    <property type="evidence" value="ECO:0007669"/>
    <property type="project" value="TreeGrafter"/>
</dbReference>
<dbReference type="PANTHER" id="PTHR13421">
    <property type="entry name" value="SNRNA-ACTIVATING PROTEIN COMPLEX SUBUNIT 3"/>
    <property type="match status" value="1"/>
</dbReference>
<dbReference type="AlphaFoldDB" id="A0A060XZ75"/>
<comment type="function">
    <text evidence="8">Part of the SNAPc complex required for the transcription of both RNA polymerase II and III small-nuclear RNA genes. Binds to the proximal sequence element (PSE), a non-TATA-box basal promoter element common to these 2 types of genes. Recruits TBP and BRF2 to the U6 snRNA TATA box.</text>
</comment>
<evidence type="ECO:0000256" key="4">
    <source>
        <dbReference type="ARBA" id="ARBA00023015"/>
    </source>
</evidence>
<dbReference type="GO" id="GO:0001006">
    <property type="term" value="F:RNA polymerase III type 3 promoter sequence-specific DNA binding"/>
    <property type="evidence" value="ECO:0007669"/>
    <property type="project" value="TreeGrafter"/>
</dbReference>
<comment type="similarity">
    <text evidence="2">Belongs to the SNAPC3/SRD2 family.</text>
</comment>
<dbReference type="Proteomes" id="UP000193380">
    <property type="component" value="Unassembled WGS sequence"/>
</dbReference>
<evidence type="ECO:0000256" key="2">
    <source>
        <dbReference type="ARBA" id="ARBA00010410"/>
    </source>
</evidence>